<feature type="compositionally biased region" description="Polar residues" evidence="1">
    <location>
        <begin position="61"/>
        <end position="71"/>
    </location>
</feature>
<feature type="compositionally biased region" description="Low complexity" evidence="1">
    <location>
        <begin position="41"/>
        <end position="51"/>
    </location>
</feature>
<name>A0A0C9UDR7_SPHS4</name>
<dbReference type="HOGENOM" id="CLU_678212_0_0_1"/>
<evidence type="ECO:0000313" key="2">
    <source>
        <dbReference type="EMBL" id="KIJ23606.1"/>
    </source>
</evidence>
<accession>A0A0C9UDR7</accession>
<proteinExistence type="predicted"/>
<keyword evidence="3" id="KW-1185">Reference proteome</keyword>
<protein>
    <submittedName>
        <fullName evidence="2">Uncharacterized protein</fullName>
    </submittedName>
</protein>
<evidence type="ECO:0000256" key="1">
    <source>
        <dbReference type="SAM" id="MobiDB-lite"/>
    </source>
</evidence>
<dbReference type="AlphaFoldDB" id="A0A0C9UDR7"/>
<dbReference type="Proteomes" id="UP000054279">
    <property type="component" value="Unassembled WGS sequence"/>
</dbReference>
<dbReference type="OrthoDB" id="412109at2759"/>
<dbReference type="EMBL" id="KN837627">
    <property type="protein sequence ID" value="KIJ23606.1"/>
    <property type="molecule type" value="Genomic_DNA"/>
</dbReference>
<evidence type="ECO:0000313" key="3">
    <source>
        <dbReference type="Proteomes" id="UP000054279"/>
    </source>
</evidence>
<sequence length="375" mass="42871">MSIMGNKRPRIPAAFISPKWNPSSTKATTTAAKFIDDDTTPRPTQTTFPPTSYVPYHSREASNSTNYSSSDADSEPITPTLVEFSRPRLRGVDSKAMREKDALDALKGLQIRRVAQRRSQKKLERERMRQYGDENNEFYESVLSSSFSSSSLSSLDAPLTTPPVPSKCHGLLAPFAPKSKNNVFKEPMPPSPTSQHIQCVLRPPASLRSIRTTFRRLQDSHKNSQRNFKTDAGMEEILLRLADQHREAMIQICEAEERAYEGRWKKARSLRIQAEQKDVKGMERGLKFHQIPWPILTPIVFSPAEINKKSVEGFVLSPFRRLGASEREKVAEEIKKWEEDVFEELVVRKVIEREKESVREGRRKVREVLEAFLNS</sequence>
<reference evidence="2 3" key="1">
    <citation type="submission" date="2014-06" db="EMBL/GenBank/DDBJ databases">
        <title>Evolutionary Origins and Diversification of the Mycorrhizal Mutualists.</title>
        <authorList>
            <consortium name="DOE Joint Genome Institute"/>
            <consortium name="Mycorrhizal Genomics Consortium"/>
            <person name="Kohler A."/>
            <person name="Kuo A."/>
            <person name="Nagy L.G."/>
            <person name="Floudas D."/>
            <person name="Copeland A."/>
            <person name="Barry K.W."/>
            <person name="Cichocki N."/>
            <person name="Veneault-Fourrey C."/>
            <person name="LaButti K."/>
            <person name="Lindquist E.A."/>
            <person name="Lipzen A."/>
            <person name="Lundell T."/>
            <person name="Morin E."/>
            <person name="Murat C."/>
            <person name="Riley R."/>
            <person name="Ohm R."/>
            <person name="Sun H."/>
            <person name="Tunlid A."/>
            <person name="Henrissat B."/>
            <person name="Grigoriev I.V."/>
            <person name="Hibbett D.S."/>
            <person name="Martin F."/>
        </authorList>
    </citation>
    <scope>NUCLEOTIDE SEQUENCE [LARGE SCALE GENOMIC DNA]</scope>
    <source>
        <strain evidence="2 3">SS14</strain>
    </source>
</reference>
<gene>
    <name evidence="2" type="ORF">M422DRAFT_39539</name>
</gene>
<organism evidence="2 3">
    <name type="scientific">Sphaerobolus stellatus (strain SS14)</name>
    <dbReference type="NCBI Taxonomy" id="990650"/>
    <lineage>
        <taxon>Eukaryota</taxon>
        <taxon>Fungi</taxon>
        <taxon>Dikarya</taxon>
        <taxon>Basidiomycota</taxon>
        <taxon>Agaricomycotina</taxon>
        <taxon>Agaricomycetes</taxon>
        <taxon>Phallomycetidae</taxon>
        <taxon>Geastrales</taxon>
        <taxon>Sphaerobolaceae</taxon>
        <taxon>Sphaerobolus</taxon>
    </lineage>
</organism>
<feature type="region of interest" description="Disordered" evidence="1">
    <location>
        <begin position="1"/>
        <end position="83"/>
    </location>
</feature>